<evidence type="ECO:0000256" key="4">
    <source>
        <dbReference type="RuleBase" id="RU003690"/>
    </source>
</evidence>
<dbReference type="Pfam" id="PF00232">
    <property type="entry name" value="Glyco_hydro_1"/>
    <property type="match status" value="1"/>
</dbReference>
<comment type="similarity">
    <text evidence="1 4">Belongs to the glycosyl hydrolase 1 family.</text>
</comment>
<dbReference type="PANTHER" id="PTHR10353">
    <property type="entry name" value="GLYCOSYL HYDROLASE"/>
    <property type="match status" value="1"/>
</dbReference>
<dbReference type="SUPFAM" id="SSF51445">
    <property type="entry name" value="(Trans)glycosidases"/>
    <property type="match status" value="1"/>
</dbReference>
<evidence type="ECO:0000256" key="2">
    <source>
        <dbReference type="ARBA" id="ARBA00022801"/>
    </source>
</evidence>
<dbReference type="PANTHER" id="PTHR10353:SF36">
    <property type="entry name" value="LP05116P"/>
    <property type="match status" value="1"/>
</dbReference>
<dbReference type="PROSITE" id="PS00653">
    <property type="entry name" value="GLYCOSYL_HYDROL_F1_2"/>
    <property type="match status" value="1"/>
</dbReference>
<evidence type="ECO:0000256" key="5">
    <source>
        <dbReference type="SAM" id="SignalP"/>
    </source>
</evidence>
<dbReference type="EMBL" id="LNIX01000033">
    <property type="protein sequence ID" value="OXA40431.1"/>
    <property type="molecule type" value="Genomic_DNA"/>
</dbReference>
<sequence length="111" mass="12462">MVNSCLFLGVLFLLGLGAEAKSVAPKNQIRALFPDNFRWGFATASYQIEGGWNENGKGENIWDRFTHTPGNIADNSTGDVACDSYHNYARDVEMLKDIGADYYRFSLSWSR</sequence>
<evidence type="ECO:0000256" key="3">
    <source>
        <dbReference type="ARBA" id="ARBA00023295"/>
    </source>
</evidence>
<protein>
    <submittedName>
        <fullName evidence="6">Beta-glucosidase A</fullName>
    </submittedName>
</protein>
<keyword evidence="7" id="KW-1185">Reference proteome</keyword>
<dbReference type="AlphaFoldDB" id="A0A226D706"/>
<dbReference type="Gene3D" id="3.20.20.80">
    <property type="entry name" value="Glycosidases"/>
    <property type="match status" value="1"/>
</dbReference>
<dbReference type="OrthoDB" id="65569at2759"/>
<evidence type="ECO:0000256" key="1">
    <source>
        <dbReference type="ARBA" id="ARBA00010838"/>
    </source>
</evidence>
<feature type="signal peptide" evidence="5">
    <location>
        <begin position="1"/>
        <end position="20"/>
    </location>
</feature>
<name>A0A226D706_FOLCA</name>
<organism evidence="6 7">
    <name type="scientific">Folsomia candida</name>
    <name type="common">Springtail</name>
    <dbReference type="NCBI Taxonomy" id="158441"/>
    <lineage>
        <taxon>Eukaryota</taxon>
        <taxon>Metazoa</taxon>
        <taxon>Ecdysozoa</taxon>
        <taxon>Arthropoda</taxon>
        <taxon>Hexapoda</taxon>
        <taxon>Collembola</taxon>
        <taxon>Entomobryomorpha</taxon>
        <taxon>Isotomoidea</taxon>
        <taxon>Isotomidae</taxon>
        <taxon>Proisotominae</taxon>
        <taxon>Folsomia</taxon>
    </lineage>
</organism>
<keyword evidence="3" id="KW-0326">Glycosidase</keyword>
<keyword evidence="5" id="KW-0732">Signal</keyword>
<dbReference type="GO" id="GO:0008422">
    <property type="term" value="F:beta-glucosidase activity"/>
    <property type="evidence" value="ECO:0007669"/>
    <property type="project" value="TreeGrafter"/>
</dbReference>
<evidence type="ECO:0000313" key="7">
    <source>
        <dbReference type="Proteomes" id="UP000198287"/>
    </source>
</evidence>
<feature type="chain" id="PRO_5012126842" evidence="5">
    <location>
        <begin position="21"/>
        <end position="111"/>
    </location>
</feature>
<dbReference type="InterPro" id="IPR001360">
    <property type="entry name" value="Glyco_hydro_1"/>
</dbReference>
<dbReference type="GO" id="GO:0005975">
    <property type="term" value="P:carbohydrate metabolic process"/>
    <property type="evidence" value="ECO:0007669"/>
    <property type="project" value="InterPro"/>
</dbReference>
<dbReference type="STRING" id="158441.A0A226D706"/>
<gene>
    <name evidence="6" type="ORF">Fcan01_24701</name>
</gene>
<evidence type="ECO:0000313" key="6">
    <source>
        <dbReference type="EMBL" id="OXA40431.1"/>
    </source>
</evidence>
<reference evidence="6 7" key="1">
    <citation type="submission" date="2015-12" db="EMBL/GenBank/DDBJ databases">
        <title>The genome of Folsomia candida.</title>
        <authorList>
            <person name="Faddeeva A."/>
            <person name="Derks M.F."/>
            <person name="Anvar Y."/>
            <person name="Smit S."/>
            <person name="Van Straalen N."/>
            <person name="Roelofs D."/>
        </authorList>
    </citation>
    <scope>NUCLEOTIDE SEQUENCE [LARGE SCALE GENOMIC DNA]</scope>
    <source>
        <strain evidence="6 7">VU population</strain>
        <tissue evidence="6">Whole body</tissue>
    </source>
</reference>
<dbReference type="Proteomes" id="UP000198287">
    <property type="component" value="Unassembled WGS sequence"/>
</dbReference>
<dbReference type="InterPro" id="IPR017853">
    <property type="entry name" value="GH"/>
</dbReference>
<dbReference type="InterPro" id="IPR033132">
    <property type="entry name" value="GH_1_N_CS"/>
</dbReference>
<comment type="caution">
    <text evidence="6">The sequence shown here is derived from an EMBL/GenBank/DDBJ whole genome shotgun (WGS) entry which is preliminary data.</text>
</comment>
<proteinExistence type="inferred from homology"/>
<keyword evidence="2" id="KW-0378">Hydrolase</keyword>
<accession>A0A226D706</accession>